<reference evidence="1" key="1">
    <citation type="submission" date="2016-08" db="EMBL/GenBank/DDBJ databases">
        <title>Complete Genome Seqeunce of Paenibacillus sp. BIHB 4019 from tea rhizoplane.</title>
        <authorList>
            <person name="Thakur R."/>
            <person name="Swarnkar M.K."/>
            <person name="Gulati A."/>
        </authorList>
    </citation>
    <scope>NUCLEOTIDE SEQUENCE [LARGE SCALE GENOMIC DNA]</scope>
    <source>
        <strain evidence="1">BIHB4019</strain>
    </source>
</reference>
<proteinExistence type="predicted"/>
<gene>
    <name evidence="1" type="ORF">BBD42_09205</name>
</gene>
<protein>
    <recommendedName>
        <fullName evidence="2">Nitrile hydratase subunit beta</fullName>
    </recommendedName>
</protein>
<dbReference type="RefSeq" id="WP_056036173.1">
    <property type="nucleotide sequence ID" value="NZ_CP016808.1"/>
</dbReference>
<organism evidence="1">
    <name type="scientific">Paenibacillus sp. BIHB 4019</name>
    <dbReference type="NCBI Taxonomy" id="1870819"/>
    <lineage>
        <taxon>Bacteria</taxon>
        <taxon>Bacillati</taxon>
        <taxon>Bacillota</taxon>
        <taxon>Bacilli</taxon>
        <taxon>Bacillales</taxon>
        <taxon>Paenibacillaceae</taxon>
        <taxon>Paenibacillus</taxon>
    </lineage>
</organism>
<dbReference type="AlphaFoldDB" id="A0A1B2DG00"/>
<accession>A0A1B2DG00</accession>
<evidence type="ECO:0008006" key="2">
    <source>
        <dbReference type="Google" id="ProtNLM"/>
    </source>
</evidence>
<evidence type="ECO:0000313" key="1">
    <source>
        <dbReference type="EMBL" id="ANY66615.1"/>
    </source>
</evidence>
<sequence>MKKPTSIPSAWEHVQLGAMLADLKEEHYRTVLTLSALLELLLEKGIVTVEELQAKTSQLDGQMDEQLHKLISSSLRPIQ</sequence>
<dbReference type="EMBL" id="CP016808">
    <property type="protein sequence ID" value="ANY66615.1"/>
    <property type="molecule type" value="Genomic_DNA"/>
</dbReference>
<name>A0A1B2DG00_9BACL</name>